<dbReference type="OrthoDB" id="9766909at2"/>
<dbReference type="Gene3D" id="1.10.3810.10">
    <property type="entry name" value="Biosynthetic peptidoglycan transglycosylase-like"/>
    <property type="match status" value="1"/>
</dbReference>
<comment type="catalytic activity">
    <reaction evidence="26">
        <text>[GlcNAc-(1-&gt;4)-Mur2Ac(oyl-L-Ala-gamma-D-Glu-L-Lys-D-Ala-D-Ala)](n)-di-trans,octa-cis-undecaprenyl diphosphate + beta-D-GlcNAc-(1-&gt;4)-Mur2Ac(oyl-L-Ala-gamma-D-Glu-L-Lys-D-Ala-D-Ala)-di-trans,octa-cis-undecaprenyl diphosphate = [GlcNAc-(1-&gt;4)-Mur2Ac(oyl-L-Ala-gamma-D-Glu-L-Lys-D-Ala-D-Ala)](n+1)-di-trans,octa-cis-undecaprenyl diphosphate + di-trans,octa-cis-undecaprenyl diphosphate + H(+)</text>
        <dbReference type="Rhea" id="RHEA:23708"/>
        <dbReference type="Rhea" id="RHEA-COMP:9602"/>
        <dbReference type="Rhea" id="RHEA-COMP:9603"/>
        <dbReference type="ChEBI" id="CHEBI:15378"/>
        <dbReference type="ChEBI" id="CHEBI:58405"/>
        <dbReference type="ChEBI" id="CHEBI:60033"/>
        <dbReference type="ChEBI" id="CHEBI:78435"/>
        <dbReference type="EC" id="2.4.99.28"/>
    </reaction>
</comment>
<evidence type="ECO:0000256" key="23">
    <source>
        <dbReference type="ARBA" id="ARBA00023316"/>
    </source>
</evidence>
<evidence type="ECO:0000256" key="9">
    <source>
        <dbReference type="ARBA" id="ARBA00022519"/>
    </source>
</evidence>
<keyword evidence="20 29" id="KW-0472">Membrane</keyword>
<dbReference type="GO" id="GO:0005886">
    <property type="term" value="C:plasma membrane"/>
    <property type="evidence" value="ECO:0007669"/>
    <property type="project" value="UniProtKB-SubCell"/>
</dbReference>
<keyword evidence="23" id="KW-0961">Cell wall biogenesis/degradation</keyword>
<keyword evidence="19 29" id="KW-1133">Transmembrane helix</keyword>
<dbReference type="KEGG" id="tao:THIAE_00200"/>
<dbReference type="RefSeq" id="WP_006459719.1">
    <property type="nucleotide sequence ID" value="NZ_CP007030.1"/>
</dbReference>
<sequence>MPTPIAKPSATAKKQNQAKSPQPPKRWLRRLLLWPIYFGIVITLVVAAYATYLYHQLPDPNSLKNVSYQVPLRIETSDGKVITEIGEKRRIPLEYPDIPIRMIQAIISAEDDRFYQHFGIDLKGIARASYELISTGSIQSGGSTITMQVARNFFLTRDRSFKRKFNEIILAFKIEQTLTKQEIMALYLNQIFLGHRSYGVAAAAQTYYGKPIHELDIHEFAMIAGLPKAPSAFNPIANPARATLRRSYVLRRMHELGYITQDQFTTALAQPIEVTLTGVRIETEAGYIAEMARQFALERFGETALEQGLTITTTIRSDHQDRANAALRSGLLEYDRRHGYRGHVAQLDPALLDDSSAIDTLMREHPQPGGLRLALVMALTDNQAQLQLRNGDQITLTFAQADWARPHRGLDRLGPAPTQLDQIIQAGDLVYVIPHPNEQGNWLLAQNPRAEAALVALNPRNGEIIALVGGFDFFKSRFNRVTQAKRQLGSAYKPFLYSGAFELGITAATVINDAPVVFHDAALEDIWRPENYTGRFYGPTRVREALIHSRNLVPIRLLQEVGVAPIINHSQRFGFDLAELNRHRNLSLALGSAQFTPLEAARAYGVFANGGFLVEPYFVREVRDFNGQVIYQANPLQACGIQCDERDPGIAPRAITKQNAYMITSILQDVIKQGTGRQAASLNRQDLAGKTGTTNQQFDAWFVGYNPDVVTSVWVGNDQPSGLGRRETAGRAALPIWIDYMRHAVADSPNIPFLQPEGLVYVPIDRSTGQAVPADTPGAYFELFYPDQAPEIPVIRPNNLRDLTRELFQ</sequence>
<keyword evidence="21" id="KW-0046">Antibiotic resistance</keyword>
<dbReference type="GO" id="GO:0008955">
    <property type="term" value="F:peptidoglycan glycosyltransferase activity"/>
    <property type="evidence" value="ECO:0007669"/>
    <property type="project" value="UniProtKB-EC"/>
</dbReference>
<dbReference type="InterPro" id="IPR023346">
    <property type="entry name" value="Lysozyme-like_dom_sf"/>
</dbReference>
<evidence type="ECO:0000313" key="34">
    <source>
        <dbReference type="Proteomes" id="UP000005380"/>
    </source>
</evidence>
<evidence type="ECO:0000259" key="30">
    <source>
        <dbReference type="Pfam" id="PF00905"/>
    </source>
</evidence>
<dbReference type="GO" id="GO:0046677">
    <property type="term" value="P:response to antibiotic"/>
    <property type="evidence" value="ECO:0007669"/>
    <property type="project" value="UniProtKB-KW"/>
</dbReference>
<dbReference type="EMBL" id="CP007030">
    <property type="protein sequence ID" value="AHF00372.1"/>
    <property type="molecule type" value="Genomic_DNA"/>
</dbReference>
<dbReference type="GO" id="GO:0030288">
    <property type="term" value="C:outer membrane-bounded periplasmic space"/>
    <property type="evidence" value="ECO:0007669"/>
    <property type="project" value="TreeGrafter"/>
</dbReference>
<evidence type="ECO:0000256" key="26">
    <source>
        <dbReference type="ARBA" id="ARBA00049902"/>
    </source>
</evidence>
<evidence type="ECO:0000256" key="10">
    <source>
        <dbReference type="ARBA" id="ARBA00022645"/>
    </source>
</evidence>
<evidence type="ECO:0000256" key="25">
    <source>
        <dbReference type="ARBA" id="ARBA00044770"/>
    </source>
</evidence>
<gene>
    <name evidence="33" type="ORF">THIAE_00200</name>
</gene>
<proteinExistence type="inferred from homology"/>
<keyword evidence="8" id="KW-1003">Cell membrane</keyword>
<comment type="catalytic activity">
    <reaction evidence="24">
        <text>Preferential cleavage: (Ac)2-L-Lys-D-Ala-|-D-Ala. Also transpeptidation of peptidyl-alanyl moieties that are N-acyl substituents of D-alanine.</text>
        <dbReference type="EC" id="3.4.16.4"/>
    </reaction>
</comment>
<dbReference type="GO" id="GO:0071555">
    <property type="term" value="P:cell wall organization"/>
    <property type="evidence" value="ECO:0007669"/>
    <property type="project" value="UniProtKB-KW"/>
</dbReference>
<evidence type="ECO:0000256" key="6">
    <source>
        <dbReference type="ARBA" id="ARBA00012448"/>
    </source>
</evidence>
<dbReference type="SUPFAM" id="SSF53955">
    <property type="entry name" value="Lysozyme-like"/>
    <property type="match status" value="1"/>
</dbReference>
<feature type="domain" description="Penicillin-binding protein OB-like" evidence="32">
    <location>
        <begin position="340"/>
        <end position="449"/>
    </location>
</feature>
<evidence type="ECO:0000256" key="3">
    <source>
        <dbReference type="ARBA" id="ARBA00004752"/>
    </source>
</evidence>
<evidence type="ECO:0000256" key="29">
    <source>
        <dbReference type="SAM" id="Phobius"/>
    </source>
</evidence>
<feature type="transmembrane region" description="Helical" evidence="29">
    <location>
        <begin position="31"/>
        <end position="54"/>
    </location>
</feature>
<dbReference type="InterPro" id="IPR012338">
    <property type="entry name" value="Beta-lactam/transpept-like"/>
</dbReference>
<dbReference type="PANTHER" id="PTHR32282:SF27">
    <property type="entry name" value="PENICILLIN-BINDING PROTEIN 1A"/>
    <property type="match status" value="1"/>
</dbReference>
<evidence type="ECO:0000256" key="14">
    <source>
        <dbReference type="ARBA" id="ARBA00022692"/>
    </source>
</evidence>
<evidence type="ECO:0000256" key="8">
    <source>
        <dbReference type="ARBA" id="ARBA00022475"/>
    </source>
</evidence>
<evidence type="ECO:0000256" key="4">
    <source>
        <dbReference type="ARBA" id="ARBA00007090"/>
    </source>
</evidence>
<dbReference type="Gene3D" id="2.40.50.140">
    <property type="entry name" value="Nucleic acid-binding proteins"/>
    <property type="match status" value="1"/>
</dbReference>
<reference evidence="33 34" key="1">
    <citation type="submission" date="2013-12" db="EMBL/GenBank/DDBJ databases">
        <authorList>
            <consortium name="DOE Joint Genome Institute"/>
            <person name="Kappler U."/>
            <person name="Huntemann M."/>
            <person name="Han J."/>
            <person name="Chen A."/>
            <person name="Kyrpides N."/>
            <person name="Mavromatis K."/>
            <person name="Markowitz V."/>
            <person name="Palaniappan K."/>
            <person name="Ivanova N."/>
            <person name="Schaumberg A."/>
            <person name="Pati A."/>
            <person name="Liolios K."/>
            <person name="Nordberg H.P."/>
            <person name="Cantor M.N."/>
            <person name="Hua S.X."/>
            <person name="Woyke T."/>
        </authorList>
    </citation>
    <scope>NUCLEOTIDE SEQUENCE [LARGE SCALE GENOMIC DNA]</scope>
    <source>
        <strain evidence="34">AL2</strain>
    </source>
</reference>
<evidence type="ECO:0000256" key="15">
    <source>
        <dbReference type="ARBA" id="ARBA00022801"/>
    </source>
</evidence>
<evidence type="ECO:0000256" key="19">
    <source>
        <dbReference type="ARBA" id="ARBA00022989"/>
    </source>
</evidence>
<protein>
    <recommendedName>
        <fullName evidence="7">Penicillin-binding protein 1A</fullName>
        <ecNumber evidence="25">2.4.99.28</ecNumber>
        <ecNumber evidence="6">3.4.16.4</ecNumber>
    </recommendedName>
</protein>
<dbReference type="Gene3D" id="3.40.710.10">
    <property type="entry name" value="DD-peptidase/beta-lactamase superfamily"/>
    <property type="match status" value="2"/>
</dbReference>
<organism evidence="33 34">
    <name type="scientific">Thiomicrospira aerophila AL3</name>
    <dbReference type="NCBI Taxonomy" id="717772"/>
    <lineage>
        <taxon>Bacteria</taxon>
        <taxon>Pseudomonadati</taxon>
        <taxon>Pseudomonadota</taxon>
        <taxon>Gammaproteobacteria</taxon>
        <taxon>Thiotrichales</taxon>
        <taxon>Piscirickettsiaceae</taxon>
        <taxon>Thiomicrospira</taxon>
    </lineage>
</organism>
<feature type="domain" description="Glycosyl transferase family 51" evidence="31">
    <location>
        <begin position="78"/>
        <end position="254"/>
    </location>
</feature>
<keyword evidence="14 29" id="KW-0812">Transmembrane</keyword>
<dbReference type="GO" id="GO:0008360">
    <property type="term" value="P:regulation of cell shape"/>
    <property type="evidence" value="ECO:0007669"/>
    <property type="project" value="UniProtKB-KW"/>
</dbReference>
<evidence type="ECO:0000256" key="5">
    <source>
        <dbReference type="ARBA" id="ARBA00007739"/>
    </source>
</evidence>
<dbReference type="Pfam" id="PF00912">
    <property type="entry name" value="Transgly"/>
    <property type="match status" value="1"/>
</dbReference>
<keyword evidence="11" id="KW-0645">Protease</keyword>
<evidence type="ECO:0000256" key="11">
    <source>
        <dbReference type="ARBA" id="ARBA00022670"/>
    </source>
</evidence>
<dbReference type="FunFam" id="1.10.3810.10:FF:000003">
    <property type="entry name" value="Penicillin-binding protein 1a"/>
    <property type="match status" value="1"/>
</dbReference>
<dbReference type="Proteomes" id="UP000005380">
    <property type="component" value="Chromosome"/>
</dbReference>
<evidence type="ECO:0000256" key="16">
    <source>
        <dbReference type="ARBA" id="ARBA00022960"/>
    </source>
</evidence>
<dbReference type="NCBIfam" id="TIGR02074">
    <property type="entry name" value="PBP_1a_fam"/>
    <property type="match status" value="1"/>
</dbReference>
<dbReference type="HOGENOM" id="CLU_006354_2_4_6"/>
<evidence type="ECO:0000256" key="18">
    <source>
        <dbReference type="ARBA" id="ARBA00022984"/>
    </source>
</evidence>
<dbReference type="EC" id="2.4.99.28" evidence="25"/>
<evidence type="ECO:0000313" key="33">
    <source>
        <dbReference type="EMBL" id="AHF00372.1"/>
    </source>
</evidence>
<evidence type="ECO:0000256" key="27">
    <source>
        <dbReference type="ARBA" id="ARBA00060592"/>
    </source>
</evidence>
<keyword evidence="34" id="KW-1185">Reference proteome</keyword>
<dbReference type="GO" id="GO:0009252">
    <property type="term" value="P:peptidoglycan biosynthetic process"/>
    <property type="evidence" value="ECO:0007669"/>
    <property type="project" value="UniProtKB-UniPathway"/>
</dbReference>
<dbReference type="InterPro" id="IPR050396">
    <property type="entry name" value="Glycosyltr_51/Transpeptidase"/>
</dbReference>
<evidence type="ECO:0000256" key="12">
    <source>
        <dbReference type="ARBA" id="ARBA00022676"/>
    </source>
</evidence>
<keyword evidence="17" id="KW-0735">Signal-anchor</keyword>
<dbReference type="FunCoup" id="W0DPI5">
    <property type="interactions" value="291"/>
</dbReference>
<dbReference type="EC" id="3.4.16.4" evidence="6"/>
<name>W0DPI5_9GAMM</name>
<evidence type="ECO:0000256" key="13">
    <source>
        <dbReference type="ARBA" id="ARBA00022679"/>
    </source>
</evidence>
<dbReference type="SUPFAM" id="SSF56601">
    <property type="entry name" value="beta-lactamase/transpeptidase-like"/>
    <property type="match status" value="1"/>
</dbReference>
<keyword evidence="18" id="KW-0573">Peptidoglycan synthesis</keyword>
<dbReference type="InterPro" id="IPR001460">
    <property type="entry name" value="PCN-bd_Tpept"/>
</dbReference>
<dbReference type="InParanoid" id="W0DPI5"/>
<comment type="pathway">
    <text evidence="3">Cell wall biogenesis; peptidoglycan biosynthesis.</text>
</comment>
<dbReference type="GO" id="GO:0009002">
    <property type="term" value="F:serine-type D-Ala-D-Ala carboxypeptidase activity"/>
    <property type="evidence" value="ECO:0007669"/>
    <property type="project" value="UniProtKB-EC"/>
</dbReference>
<evidence type="ECO:0000256" key="1">
    <source>
        <dbReference type="ARBA" id="ARBA00002624"/>
    </source>
</evidence>
<evidence type="ECO:0000256" key="2">
    <source>
        <dbReference type="ARBA" id="ARBA00004249"/>
    </source>
</evidence>
<keyword evidence="15" id="KW-0378">Hydrolase</keyword>
<keyword evidence="12" id="KW-0328">Glycosyltransferase</keyword>
<comment type="similarity">
    <text evidence="4">In the C-terminal section; belongs to the transpeptidase family.</text>
</comment>
<dbReference type="PANTHER" id="PTHR32282">
    <property type="entry name" value="BINDING PROTEIN TRANSPEPTIDASE, PUTATIVE-RELATED"/>
    <property type="match status" value="1"/>
</dbReference>
<evidence type="ECO:0000256" key="17">
    <source>
        <dbReference type="ARBA" id="ARBA00022968"/>
    </source>
</evidence>
<evidence type="ECO:0000256" key="22">
    <source>
        <dbReference type="ARBA" id="ARBA00023268"/>
    </source>
</evidence>
<evidence type="ECO:0000256" key="28">
    <source>
        <dbReference type="SAM" id="MobiDB-lite"/>
    </source>
</evidence>
<keyword evidence="22" id="KW-0511">Multifunctional enzyme</keyword>
<keyword evidence="9" id="KW-0997">Cell inner membrane</keyword>
<dbReference type="InterPro" id="IPR036950">
    <property type="entry name" value="PBP_transglycosylase"/>
</dbReference>
<evidence type="ECO:0000259" key="32">
    <source>
        <dbReference type="Pfam" id="PF17092"/>
    </source>
</evidence>
<comment type="similarity">
    <text evidence="5">In the N-terminal section; belongs to the glycosyltransferase 51 family.</text>
</comment>
<keyword evidence="10" id="KW-0121">Carboxypeptidase</keyword>
<comment type="function">
    <text evidence="1">Cell wall formation. Synthesis of cross-linked peptidoglycan from the lipid intermediates. The enzyme has a penicillin-insensitive transglycosylase N-terminal domain (formation of linear glycan strands) and a penicillin-sensitive transpeptidase C-terminal domain (cross-linking of the peptide subunits).</text>
</comment>
<keyword evidence="13" id="KW-0808">Transferase</keyword>
<evidence type="ECO:0000259" key="31">
    <source>
        <dbReference type="Pfam" id="PF00912"/>
    </source>
</evidence>
<comment type="subcellular location">
    <subcellularLocation>
        <location evidence="2">Cell inner membrane</location>
        <topology evidence="2">Single-pass type II membrane protein</topology>
    </subcellularLocation>
</comment>
<dbReference type="eggNOG" id="COG5009">
    <property type="taxonomic scope" value="Bacteria"/>
</dbReference>
<evidence type="ECO:0000256" key="21">
    <source>
        <dbReference type="ARBA" id="ARBA00023251"/>
    </source>
</evidence>
<dbReference type="GO" id="GO:0008658">
    <property type="term" value="F:penicillin binding"/>
    <property type="evidence" value="ECO:0007669"/>
    <property type="project" value="InterPro"/>
</dbReference>
<evidence type="ECO:0000256" key="7">
    <source>
        <dbReference type="ARBA" id="ARBA00018638"/>
    </source>
</evidence>
<dbReference type="Pfam" id="PF00905">
    <property type="entry name" value="Transpeptidase"/>
    <property type="match status" value="1"/>
</dbReference>
<accession>W0DPI5</accession>
<evidence type="ECO:0000256" key="20">
    <source>
        <dbReference type="ARBA" id="ARBA00023136"/>
    </source>
</evidence>
<feature type="region of interest" description="Disordered" evidence="28">
    <location>
        <begin position="1"/>
        <end position="23"/>
    </location>
</feature>
<dbReference type="Pfam" id="PF17092">
    <property type="entry name" value="PCB_OB"/>
    <property type="match status" value="1"/>
</dbReference>
<dbReference type="STRING" id="717772.THIAE_00200"/>
<evidence type="ECO:0000256" key="24">
    <source>
        <dbReference type="ARBA" id="ARBA00034000"/>
    </source>
</evidence>
<feature type="domain" description="Penicillin-binding protein transpeptidase" evidence="30">
    <location>
        <begin position="453"/>
        <end position="715"/>
    </location>
</feature>
<dbReference type="AlphaFoldDB" id="W0DPI5"/>
<dbReference type="UniPathway" id="UPA00219"/>
<dbReference type="GO" id="GO:0006508">
    <property type="term" value="P:proteolysis"/>
    <property type="evidence" value="ECO:0007669"/>
    <property type="project" value="UniProtKB-KW"/>
</dbReference>
<keyword evidence="16" id="KW-0133">Cell shape</keyword>
<dbReference type="InterPro" id="IPR012340">
    <property type="entry name" value="NA-bd_OB-fold"/>
</dbReference>
<comment type="pathway">
    <text evidence="27">Glycan biosynthesis.</text>
</comment>
<dbReference type="InterPro" id="IPR031376">
    <property type="entry name" value="PCB_OB"/>
</dbReference>
<dbReference type="InterPro" id="IPR001264">
    <property type="entry name" value="Glyco_trans_51"/>
</dbReference>